<comment type="caution">
    <text evidence="3">The sequence shown here is derived from an EMBL/GenBank/DDBJ whole genome shotgun (WGS) entry which is preliminary data.</text>
</comment>
<dbReference type="SUPFAM" id="SSF69318">
    <property type="entry name" value="Integrin alpha N-terminal domain"/>
    <property type="match status" value="1"/>
</dbReference>
<dbReference type="EMBL" id="CAJNOJ010000206">
    <property type="protein sequence ID" value="CAF1288419.1"/>
    <property type="molecule type" value="Genomic_DNA"/>
</dbReference>
<evidence type="ECO:0000313" key="4">
    <source>
        <dbReference type="Proteomes" id="UP000663852"/>
    </source>
</evidence>
<dbReference type="InterPro" id="IPR028994">
    <property type="entry name" value="Integrin_alpha_N"/>
</dbReference>
<accession>A0A815CUI7</accession>
<proteinExistence type="predicted"/>
<dbReference type="PANTHER" id="PTHR46580">
    <property type="entry name" value="SENSOR KINASE-RELATED"/>
    <property type="match status" value="1"/>
</dbReference>
<keyword evidence="2" id="KW-0472">Membrane</keyword>
<reference evidence="3" key="1">
    <citation type="submission" date="2021-02" db="EMBL/GenBank/DDBJ databases">
        <authorList>
            <person name="Nowell W R."/>
        </authorList>
    </citation>
    <scope>NUCLEOTIDE SEQUENCE</scope>
</reference>
<dbReference type="OrthoDB" id="10478770at2759"/>
<feature type="transmembrane region" description="Helical" evidence="2">
    <location>
        <begin position="17"/>
        <end position="41"/>
    </location>
</feature>
<dbReference type="Gene3D" id="1.20.1070.10">
    <property type="entry name" value="Rhodopsin 7-helix transmembrane proteins"/>
    <property type="match status" value="1"/>
</dbReference>
<name>A0A815CUI7_ADIRI</name>
<evidence type="ECO:0000256" key="1">
    <source>
        <dbReference type="ARBA" id="ARBA00022729"/>
    </source>
</evidence>
<dbReference type="Gene3D" id="2.130.10.130">
    <property type="entry name" value="Integrin alpha, N-terminal"/>
    <property type="match status" value="1"/>
</dbReference>
<evidence type="ECO:0000313" key="3">
    <source>
        <dbReference type="EMBL" id="CAF1288419.1"/>
    </source>
</evidence>
<dbReference type="Pfam" id="PF13517">
    <property type="entry name" value="FG-GAP_3"/>
    <property type="match status" value="1"/>
</dbReference>
<dbReference type="InterPro" id="IPR013517">
    <property type="entry name" value="FG-GAP"/>
</dbReference>
<protein>
    <submittedName>
        <fullName evidence="3">Uncharacterized protein</fullName>
    </submittedName>
</protein>
<organism evidence="3 4">
    <name type="scientific">Adineta ricciae</name>
    <name type="common">Rotifer</name>
    <dbReference type="NCBI Taxonomy" id="249248"/>
    <lineage>
        <taxon>Eukaryota</taxon>
        <taxon>Metazoa</taxon>
        <taxon>Spiralia</taxon>
        <taxon>Gnathifera</taxon>
        <taxon>Rotifera</taxon>
        <taxon>Eurotatoria</taxon>
        <taxon>Bdelloidea</taxon>
        <taxon>Adinetida</taxon>
        <taxon>Adinetidae</taxon>
        <taxon>Adineta</taxon>
    </lineage>
</organism>
<dbReference type="Proteomes" id="UP000663852">
    <property type="component" value="Unassembled WGS sequence"/>
</dbReference>
<feature type="transmembrane region" description="Helical" evidence="2">
    <location>
        <begin position="61"/>
        <end position="84"/>
    </location>
</feature>
<dbReference type="AlphaFoldDB" id="A0A815CUI7"/>
<keyword evidence="2" id="KW-1133">Transmembrane helix</keyword>
<evidence type="ECO:0000256" key="2">
    <source>
        <dbReference type="SAM" id="Phobius"/>
    </source>
</evidence>
<gene>
    <name evidence="3" type="ORF">EDS130_LOCUS29949</name>
</gene>
<feature type="transmembrane region" description="Helical" evidence="2">
    <location>
        <begin position="104"/>
        <end position="127"/>
    </location>
</feature>
<dbReference type="PANTHER" id="PTHR46580:SF4">
    <property type="entry name" value="ATP_GTP-BINDING PROTEIN"/>
    <property type="match status" value="1"/>
</dbReference>
<keyword evidence="1" id="KW-0732">Signal</keyword>
<dbReference type="SUPFAM" id="SSF81321">
    <property type="entry name" value="Family A G protein-coupled receptor-like"/>
    <property type="match status" value="1"/>
</dbReference>
<keyword evidence="2" id="KW-0812">Transmembrane</keyword>
<sequence>MYSSNVCGIYNSFWQAYYTYVCFWFLYMAIPITIMMIFGILAYRNLRGLTSVQLQGADQQLTLIICGQISMIIITVLPTCIQNAYAQITVTVNKSAEQKNLEFFIANIISFLAAIGLGGTFYIFLVISSTFRRQCKRCLFHFCLNKNATVAPINNSTSAKQPNTGTDNIAVFLDRGDGSFANRTTYSTGSSSSPYSLSVEYFNKDAYLDIIVANYNNNKVGVFLGRSNGIFDIVMLYSMSYGSHPSSLVVADFSRDRKMDFGVINNGTDSFSIYLQTC</sequence>